<gene>
    <name evidence="2 3" type="primary">rbfA</name>
    <name evidence="3" type="ORF">FQV33_00840</name>
</gene>
<dbReference type="EMBL" id="CP042427">
    <property type="protein sequence ID" value="QFQ32546.1"/>
    <property type="molecule type" value="Genomic_DNA"/>
</dbReference>
<dbReference type="Gene3D" id="3.30.300.20">
    <property type="match status" value="1"/>
</dbReference>
<dbReference type="AlphaFoldDB" id="A0A5J6ZFB0"/>
<dbReference type="PANTHER" id="PTHR33515">
    <property type="entry name" value="RIBOSOME-BINDING FACTOR A, CHLOROPLASTIC-RELATED"/>
    <property type="match status" value="1"/>
</dbReference>
<dbReference type="OrthoDB" id="307788at2"/>
<dbReference type="Pfam" id="PF02033">
    <property type="entry name" value="RBFA"/>
    <property type="match status" value="1"/>
</dbReference>
<name>A0A5J6ZFB0_9GAMM</name>
<dbReference type="PROSITE" id="PS01319">
    <property type="entry name" value="RBFA"/>
    <property type="match status" value="1"/>
</dbReference>
<dbReference type="InterPro" id="IPR015946">
    <property type="entry name" value="KH_dom-like_a/b"/>
</dbReference>
<dbReference type="InterPro" id="IPR020053">
    <property type="entry name" value="Ribosome-bd_factorA_CS"/>
</dbReference>
<accession>A0A5J6ZFB0</accession>
<keyword evidence="2" id="KW-0963">Cytoplasm</keyword>
<evidence type="ECO:0000313" key="4">
    <source>
        <dbReference type="Proteomes" id="UP000325981"/>
    </source>
</evidence>
<dbReference type="PANTHER" id="PTHR33515:SF1">
    <property type="entry name" value="RIBOSOME-BINDING FACTOR A, CHLOROPLASTIC-RELATED"/>
    <property type="match status" value="1"/>
</dbReference>
<dbReference type="InterPro" id="IPR023799">
    <property type="entry name" value="RbfA_dom_sf"/>
</dbReference>
<dbReference type="Proteomes" id="UP000325981">
    <property type="component" value="Chromosome"/>
</dbReference>
<comment type="function">
    <text evidence="2">One of several proteins that assist in the late maturation steps of the functional core of the 30S ribosomal subunit. Associates with free 30S ribosomal subunits (but not with 30S subunits that are part of 70S ribosomes or polysomes). Required for efficient processing of 16S rRNA. May interact with the 5'-terminal helix region of 16S rRNA.</text>
</comment>
<dbReference type="InterPro" id="IPR000238">
    <property type="entry name" value="RbfA"/>
</dbReference>
<evidence type="ECO:0000256" key="2">
    <source>
        <dbReference type="HAMAP-Rule" id="MF_00003"/>
    </source>
</evidence>
<proteinExistence type="inferred from homology"/>
<comment type="similarity">
    <text evidence="2">Belongs to the RbfA family.</text>
</comment>
<evidence type="ECO:0000313" key="3">
    <source>
        <dbReference type="EMBL" id="QFQ32546.1"/>
    </source>
</evidence>
<reference evidence="3 4" key="1">
    <citation type="submission" date="2019-07" db="EMBL/GenBank/DDBJ databases">
        <title>Buchnera limit thermal tolerance of host aphids.</title>
        <authorList>
            <person name="Zhang B."/>
            <person name="Moran N."/>
        </authorList>
    </citation>
    <scope>NUCLEOTIDE SEQUENCE [LARGE SCALE GENOMIC DNA]</scope>
    <source>
        <strain evidence="3 4">Afa-UT1</strain>
    </source>
</reference>
<protein>
    <recommendedName>
        <fullName evidence="2">Ribosome-binding factor A</fullName>
    </recommendedName>
</protein>
<dbReference type="NCBIfam" id="TIGR00082">
    <property type="entry name" value="rbfA"/>
    <property type="match status" value="1"/>
</dbReference>
<evidence type="ECO:0000256" key="1">
    <source>
        <dbReference type="ARBA" id="ARBA00022517"/>
    </source>
</evidence>
<dbReference type="GO" id="GO:0043024">
    <property type="term" value="F:ribosomal small subunit binding"/>
    <property type="evidence" value="ECO:0007669"/>
    <property type="project" value="TreeGrafter"/>
</dbReference>
<dbReference type="HAMAP" id="MF_00003">
    <property type="entry name" value="RbfA"/>
    <property type="match status" value="1"/>
</dbReference>
<dbReference type="SUPFAM" id="SSF89919">
    <property type="entry name" value="Ribosome-binding factor A, RbfA"/>
    <property type="match status" value="1"/>
</dbReference>
<keyword evidence="1 2" id="KW-0690">Ribosome biogenesis</keyword>
<organism evidence="3 4">
    <name type="scientific">Buchnera aphidicola</name>
    <name type="common">Aphis fabae</name>
    <dbReference type="NCBI Taxonomy" id="571430"/>
    <lineage>
        <taxon>Bacteria</taxon>
        <taxon>Pseudomonadati</taxon>
        <taxon>Pseudomonadota</taxon>
        <taxon>Gammaproteobacteria</taxon>
        <taxon>Enterobacterales</taxon>
        <taxon>Erwiniaceae</taxon>
        <taxon>Buchnera</taxon>
    </lineage>
</organism>
<dbReference type="RefSeq" id="WP_158347758.1">
    <property type="nucleotide sequence ID" value="NZ_CP042427.1"/>
</dbReference>
<dbReference type="GO" id="GO:0005829">
    <property type="term" value="C:cytosol"/>
    <property type="evidence" value="ECO:0007669"/>
    <property type="project" value="TreeGrafter"/>
</dbReference>
<sequence>MEKSFSRSSKIAQELQKNIAIIIQCLLKDPRFRIIITISEVIVSKDLSYAQVFISFLEINNNVSIEKLLTLLNKASGYIRKLLCKKLKLRIIPNIVFYYDDSFIKGNRISLLLNKLTKKTLFNKG</sequence>
<comment type="subcellular location">
    <subcellularLocation>
        <location evidence="2">Cytoplasm</location>
    </subcellularLocation>
</comment>
<comment type="subunit">
    <text evidence="2">Monomer. Binds 30S ribosomal subunits, but not 50S ribosomal subunits or 70S ribosomes.</text>
</comment>
<dbReference type="GO" id="GO:0030490">
    <property type="term" value="P:maturation of SSU-rRNA"/>
    <property type="evidence" value="ECO:0007669"/>
    <property type="project" value="UniProtKB-UniRule"/>
</dbReference>